<comment type="caution">
    <text evidence="11">The sequence shown here is derived from an EMBL/GenBank/DDBJ whole genome shotgun (WGS) entry which is preliminary data.</text>
</comment>
<dbReference type="HAMAP" id="MF_01043">
    <property type="entry name" value="PlsY"/>
    <property type="match status" value="1"/>
</dbReference>
<dbReference type="RefSeq" id="WP_133432717.1">
    <property type="nucleotide sequence ID" value="NZ_SCWA01000023.1"/>
</dbReference>
<keyword evidence="5 10" id="KW-1133">Transmembrane helix</keyword>
<evidence type="ECO:0000256" key="3">
    <source>
        <dbReference type="ARBA" id="ARBA00022679"/>
    </source>
</evidence>
<evidence type="ECO:0000256" key="9">
    <source>
        <dbReference type="ARBA" id="ARBA00023264"/>
    </source>
</evidence>
<dbReference type="NCBIfam" id="TIGR00023">
    <property type="entry name" value="glycerol-3-phosphate 1-O-acyltransferase PlsY"/>
    <property type="match status" value="1"/>
</dbReference>
<keyword evidence="3 10" id="KW-0808">Transferase</keyword>
<keyword evidence="12" id="KW-1185">Reference proteome</keyword>
<dbReference type="GO" id="GO:0005886">
    <property type="term" value="C:plasma membrane"/>
    <property type="evidence" value="ECO:0007669"/>
    <property type="project" value="UniProtKB-SubCell"/>
</dbReference>
<evidence type="ECO:0000256" key="2">
    <source>
        <dbReference type="ARBA" id="ARBA00022516"/>
    </source>
</evidence>
<dbReference type="Proteomes" id="UP000295310">
    <property type="component" value="Unassembled WGS sequence"/>
</dbReference>
<keyword evidence="6 10" id="KW-0443">Lipid metabolism</keyword>
<evidence type="ECO:0000256" key="10">
    <source>
        <dbReference type="HAMAP-Rule" id="MF_01043"/>
    </source>
</evidence>
<keyword evidence="8 10" id="KW-0594">Phospholipid biosynthesis</keyword>
<evidence type="ECO:0000256" key="6">
    <source>
        <dbReference type="ARBA" id="ARBA00023098"/>
    </source>
</evidence>
<feature type="transmembrane region" description="Helical" evidence="10">
    <location>
        <begin position="6"/>
        <end position="27"/>
    </location>
</feature>
<evidence type="ECO:0000313" key="12">
    <source>
        <dbReference type="Proteomes" id="UP000295310"/>
    </source>
</evidence>
<dbReference type="OrthoDB" id="9777124at2"/>
<dbReference type="UniPathway" id="UPA00085"/>
<comment type="function">
    <text evidence="10">Catalyzes the transfer of an acyl group from acyl-phosphate (acyl-PO(4)) to glycerol-3-phosphate (G3P) to form lysophosphatidic acid (LPA). This enzyme utilizes acyl-phosphate as fatty acyl donor, but not acyl-CoA or acyl-ACP.</text>
</comment>
<dbReference type="InterPro" id="IPR003811">
    <property type="entry name" value="G3P_acylTferase_PlsY"/>
</dbReference>
<dbReference type="EMBL" id="SCWA01000023">
    <property type="protein sequence ID" value="TDL94120.1"/>
    <property type="molecule type" value="Genomic_DNA"/>
</dbReference>
<keyword evidence="9 10" id="KW-1208">Phospholipid metabolism</keyword>
<evidence type="ECO:0000256" key="8">
    <source>
        <dbReference type="ARBA" id="ARBA00023209"/>
    </source>
</evidence>
<accession>A0A4R6BAY5</accession>
<keyword evidence="4 10" id="KW-0812">Transmembrane</keyword>
<keyword evidence="11" id="KW-0012">Acyltransferase</keyword>
<organism evidence="11 12">
    <name type="scientific">Macrococcus brunensis</name>
    <dbReference type="NCBI Taxonomy" id="198483"/>
    <lineage>
        <taxon>Bacteria</taxon>
        <taxon>Bacillati</taxon>
        <taxon>Bacillota</taxon>
        <taxon>Bacilli</taxon>
        <taxon>Bacillales</taxon>
        <taxon>Staphylococcaceae</taxon>
        <taxon>Macrococcus</taxon>
    </lineage>
</organism>
<keyword evidence="7 10" id="KW-0472">Membrane</keyword>
<comment type="pathway">
    <text evidence="10">Lipid metabolism; phospholipid metabolism.</text>
</comment>
<comment type="subunit">
    <text evidence="10">Probably interacts with PlsX.</text>
</comment>
<protein>
    <recommendedName>
        <fullName evidence="10">Glycerol-3-phosphate acyltransferase</fullName>
    </recommendedName>
    <alternativeName>
        <fullName evidence="10">Acyl-PO4 G3P acyltransferase</fullName>
    </alternativeName>
    <alternativeName>
        <fullName evidence="10">Acyl-phosphate--glycerol-3-phosphate acyltransferase</fullName>
    </alternativeName>
    <alternativeName>
        <fullName evidence="10">G3P acyltransferase</fullName>
        <shortName evidence="10">GPAT</shortName>
        <ecNumber evidence="10">2.3.1.275</ecNumber>
    </alternativeName>
    <alternativeName>
        <fullName evidence="10">Lysophosphatidic acid synthase</fullName>
        <shortName evidence="10">LPA synthase</shortName>
    </alternativeName>
</protein>
<dbReference type="GO" id="GO:0008654">
    <property type="term" value="P:phospholipid biosynthetic process"/>
    <property type="evidence" value="ECO:0007669"/>
    <property type="project" value="UniProtKB-UniRule"/>
</dbReference>
<feature type="transmembrane region" description="Helical" evidence="10">
    <location>
        <begin position="48"/>
        <end position="74"/>
    </location>
</feature>
<dbReference type="EC" id="2.3.1.275" evidence="10"/>
<dbReference type="PANTHER" id="PTHR30309:SF0">
    <property type="entry name" value="GLYCEROL-3-PHOSPHATE ACYLTRANSFERASE-RELATED"/>
    <property type="match status" value="1"/>
</dbReference>
<comment type="similarity">
    <text evidence="10">Belongs to the PlsY family.</text>
</comment>
<reference evidence="11 12" key="1">
    <citation type="submission" date="2019-01" db="EMBL/GenBank/DDBJ databases">
        <title>Draft genome sequences of the type strains of six Macrococcus species.</title>
        <authorList>
            <person name="Mazhar S."/>
            <person name="Altermann E."/>
            <person name="Hill C."/>
            <person name="Mcauliffe O."/>
        </authorList>
    </citation>
    <scope>NUCLEOTIDE SEQUENCE [LARGE SCALE GENOMIC DNA]</scope>
    <source>
        <strain evidence="11 12">CCM4811</strain>
    </source>
</reference>
<feature type="transmembrane region" description="Helical" evidence="10">
    <location>
        <begin position="111"/>
        <end position="134"/>
    </location>
</feature>
<evidence type="ECO:0000256" key="7">
    <source>
        <dbReference type="ARBA" id="ARBA00023136"/>
    </source>
</evidence>
<name>A0A4R6BAY5_9STAP</name>
<evidence type="ECO:0000256" key="4">
    <source>
        <dbReference type="ARBA" id="ARBA00022692"/>
    </source>
</evidence>
<comment type="subcellular location">
    <subcellularLocation>
        <location evidence="10">Cell membrane</location>
        <topology evidence="10">Multi-pass membrane protein</topology>
    </subcellularLocation>
</comment>
<comment type="catalytic activity">
    <reaction evidence="10">
        <text>an acyl phosphate + sn-glycerol 3-phosphate = a 1-acyl-sn-glycero-3-phosphate + phosphate</text>
        <dbReference type="Rhea" id="RHEA:34075"/>
        <dbReference type="ChEBI" id="CHEBI:43474"/>
        <dbReference type="ChEBI" id="CHEBI:57597"/>
        <dbReference type="ChEBI" id="CHEBI:57970"/>
        <dbReference type="ChEBI" id="CHEBI:59918"/>
        <dbReference type="EC" id="2.3.1.275"/>
    </reaction>
</comment>
<dbReference type="AlphaFoldDB" id="A0A4R6BAY5"/>
<evidence type="ECO:0000256" key="5">
    <source>
        <dbReference type="ARBA" id="ARBA00022989"/>
    </source>
</evidence>
<keyword evidence="2 10" id="KW-0444">Lipid biosynthesis</keyword>
<evidence type="ECO:0000256" key="1">
    <source>
        <dbReference type="ARBA" id="ARBA00022475"/>
    </source>
</evidence>
<feature type="transmembrane region" description="Helical" evidence="10">
    <location>
        <begin position="146"/>
        <end position="173"/>
    </location>
</feature>
<keyword evidence="1 10" id="KW-1003">Cell membrane</keyword>
<proteinExistence type="inferred from homology"/>
<feature type="transmembrane region" description="Helical" evidence="10">
    <location>
        <begin position="80"/>
        <end position="99"/>
    </location>
</feature>
<evidence type="ECO:0000313" key="11">
    <source>
        <dbReference type="EMBL" id="TDL94120.1"/>
    </source>
</evidence>
<sequence length="193" mass="20970">MTIVWMCLIAYLVGSVSPGLLIGKYFYHKDIRNYGSGNLGATNTFRVLGRNAGIVVTLLDMAKGVIGALLPLLFHSDVHGIIVGLFAVLGHVFSIFLKFKGGKAVATSAGVVLAVNPVLFILTAIAFFSVLYAFKYVSLASILASTINFIAAVPFGDWIITGISFIIMVIVIVRHRANISRIMNHEEPKIKWM</sequence>
<gene>
    <name evidence="10 11" type="primary">plsY</name>
    <name evidence="11" type="ORF">ERX27_10165</name>
</gene>
<dbReference type="SMART" id="SM01207">
    <property type="entry name" value="G3P_acyltransf"/>
    <property type="match status" value="1"/>
</dbReference>
<dbReference type="Pfam" id="PF02660">
    <property type="entry name" value="G3P_acyltransf"/>
    <property type="match status" value="1"/>
</dbReference>
<dbReference type="PANTHER" id="PTHR30309">
    <property type="entry name" value="INNER MEMBRANE PROTEIN YGIH"/>
    <property type="match status" value="1"/>
</dbReference>
<dbReference type="GO" id="GO:0043772">
    <property type="term" value="F:acyl-phosphate glycerol-3-phosphate acyltransferase activity"/>
    <property type="evidence" value="ECO:0007669"/>
    <property type="project" value="UniProtKB-UniRule"/>
</dbReference>